<feature type="transmembrane region" description="Helical" evidence="1">
    <location>
        <begin position="57"/>
        <end position="78"/>
    </location>
</feature>
<feature type="transmembrane region" description="Helical" evidence="1">
    <location>
        <begin position="98"/>
        <end position="120"/>
    </location>
</feature>
<evidence type="ECO:0000256" key="1">
    <source>
        <dbReference type="SAM" id="Phobius"/>
    </source>
</evidence>
<dbReference type="OrthoDB" id="428329at2"/>
<evidence type="ECO:0008006" key="4">
    <source>
        <dbReference type="Google" id="ProtNLM"/>
    </source>
</evidence>
<organism evidence="2 3">
    <name type="scientific">Gloeothece verrucosa (strain PCC 7822)</name>
    <name type="common">Cyanothece sp. (strain PCC 7822)</name>
    <dbReference type="NCBI Taxonomy" id="497965"/>
    <lineage>
        <taxon>Bacteria</taxon>
        <taxon>Bacillati</taxon>
        <taxon>Cyanobacteriota</taxon>
        <taxon>Cyanophyceae</taxon>
        <taxon>Oscillatoriophycideae</taxon>
        <taxon>Chroococcales</taxon>
        <taxon>Aphanothecaceae</taxon>
        <taxon>Gloeothece</taxon>
        <taxon>Gloeothece verrucosa</taxon>
    </lineage>
</organism>
<dbReference type="EMBL" id="CP002198">
    <property type="protein sequence ID" value="ADN14827.1"/>
    <property type="molecule type" value="Genomic_DNA"/>
</dbReference>
<name>E0U6R8_GLOV7</name>
<dbReference type="eggNOG" id="ENOG502ZBMS">
    <property type="taxonomic scope" value="Bacteria"/>
</dbReference>
<sequence>MNYLIAVLSDRLQAEEAYTALEKEGIPLAQITILGKGYKSADEFGLIDPNEQAKKRAIWMAYWLVPFGFGAGYVFNAITGLDTFDWAGTPWNHVLGGFAGAIAGAMGSLFVGGGVGLSSGSGDALPYRNRLNAGKYLIVVQGSELIKNRATAILSQLNPENLQGYVQEINR</sequence>
<proteinExistence type="predicted"/>
<dbReference type="PANTHER" id="PTHR36109">
    <property type="entry name" value="MEMBRANE PROTEIN-RELATED"/>
    <property type="match status" value="1"/>
</dbReference>
<dbReference type="HOGENOM" id="CLU_120948_0_0_3"/>
<keyword evidence="3" id="KW-1185">Reference proteome</keyword>
<gene>
    <name evidence="2" type="ordered locus">Cyan7822_2868</name>
</gene>
<dbReference type="PANTHER" id="PTHR36109:SF1">
    <property type="entry name" value="SLR0613 PROTEIN"/>
    <property type="match status" value="1"/>
</dbReference>
<dbReference type="STRING" id="497965.Cyan7822_2868"/>
<reference evidence="3" key="1">
    <citation type="journal article" date="2011" name="MBio">
        <title>Novel metabolic attributes of the genus Cyanothece, comprising a group of unicellular nitrogen-fixing Cyanobacteria.</title>
        <authorList>
            <person name="Bandyopadhyay A."/>
            <person name="Elvitigala T."/>
            <person name="Welsh E."/>
            <person name="Stockel J."/>
            <person name="Liberton M."/>
            <person name="Min H."/>
            <person name="Sherman L.A."/>
            <person name="Pakrasi H.B."/>
        </authorList>
    </citation>
    <scope>NUCLEOTIDE SEQUENCE [LARGE SCALE GENOMIC DNA]</scope>
    <source>
        <strain evidence="3">PCC 7822</strain>
    </source>
</reference>
<dbReference type="AlphaFoldDB" id="E0U6R8"/>
<dbReference type="InterPro" id="IPR052948">
    <property type="entry name" value="Low_temp-induced_all0457"/>
</dbReference>
<accession>E0U6R8</accession>
<dbReference type="KEGG" id="cyj:Cyan7822_2868"/>
<protein>
    <recommendedName>
        <fullName evidence="4">Slr0613 protein</fullName>
    </recommendedName>
</protein>
<keyword evidence="1" id="KW-0812">Transmembrane</keyword>
<dbReference type="Proteomes" id="UP000008206">
    <property type="component" value="Chromosome"/>
</dbReference>
<dbReference type="RefSeq" id="WP_013322932.1">
    <property type="nucleotide sequence ID" value="NC_014501.1"/>
</dbReference>
<keyword evidence="1" id="KW-1133">Transmembrane helix</keyword>
<evidence type="ECO:0000313" key="2">
    <source>
        <dbReference type="EMBL" id="ADN14827.1"/>
    </source>
</evidence>
<evidence type="ECO:0000313" key="3">
    <source>
        <dbReference type="Proteomes" id="UP000008206"/>
    </source>
</evidence>
<keyword evidence="1" id="KW-0472">Membrane</keyword>